<organism evidence="3 4">
    <name type="scientific">Ajellomyces capsulatus</name>
    <name type="common">Darling's disease fungus</name>
    <name type="synonym">Histoplasma capsulatum</name>
    <dbReference type="NCBI Taxonomy" id="5037"/>
    <lineage>
        <taxon>Eukaryota</taxon>
        <taxon>Fungi</taxon>
        <taxon>Dikarya</taxon>
        <taxon>Ascomycota</taxon>
        <taxon>Pezizomycotina</taxon>
        <taxon>Eurotiomycetes</taxon>
        <taxon>Eurotiomycetidae</taxon>
        <taxon>Onygenales</taxon>
        <taxon>Ajellomycetaceae</taxon>
        <taxon>Histoplasma</taxon>
    </lineage>
</organism>
<dbReference type="Proteomes" id="UP000663671">
    <property type="component" value="Chromosome 2"/>
</dbReference>
<dbReference type="Pfam" id="PF21730">
    <property type="entry name" value="Vma22_CCDC115"/>
    <property type="match status" value="1"/>
</dbReference>
<accession>A0A8A1M0B8</accession>
<dbReference type="AlphaFoldDB" id="A0A8A1M0B8"/>
<feature type="compositionally biased region" description="Polar residues" evidence="2">
    <location>
        <begin position="66"/>
        <end position="85"/>
    </location>
</feature>
<evidence type="ECO:0000313" key="3">
    <source>
        <dbReference type="EMBL" id="QSS58995.1"/>
    </source>
</evidence>
<dbReference type="PANTHER" id="PTHR31996:SF2">
    <property type="entry name" value="COILED-COIL DOMAIN-CONTAINING PROTEIN 115"/>
    <property type="match status" value="1"/>
</dbReference>
<dbReference type="GO" id="GO:0070072">
    <property type="term" value="P:vacuolar proton-transporting V-type ATPase complex assembly"/>
    <property type="evidence" value="ECO:0007669"/>
    <property type="project" value="InterPro"/>
</dbReference>
<evidence type="ECO:0000256" key="2">
    <source>
        <dbReference type="SAM" id="MobiDB-lite"/>
    </source>
</evidence>
<feature type="region of interest" description="Disordered" evidence="2">
    <location>
        <begin position="66"/>
        <end position="132"/>
    </location>
</feature>
<dbReference type="VEuPathDB" id="FungiDB:I7I51_08427"/>
<dbReference type="OrthoDB" id="408631at2759"/>
<dbReference type="GO" id="GO:0051082">
    <property type="term" value="F:unfolded protein binding"/>
    <property type="evidence" value="ECO:0007669"/>
    <property type="project" value="TreeGrafter"/>
</dbReference>
<name>A0A8A1M0B8_AJECA</name>
<dbReference type="EMBL" id="CP069109">
    <property type="protein sequence ID" value="QSS58995.1"/>
    <property type="molecule type" value="Genomic_DNA"/>
</dbReference>
<feature type="region of interest" description="Disordered" evidence="2">
    <location>
        <begin position="1"/>
        <end position="35"/>
    </location>
</feature>
<feature type="compositionally biased region" description="Polar residues" evidence="2">
    <location>
        <begin position="103"/>
        <end position="112"/>
    </location>
</feature>
<protein>
    <recommendedName>
        <fullName evidence="1">Vacuolar ATPase assembly protein VMA22</fullName>
    </recommendedName>
</protein>
<evidence type="ECO:0000313" key="4">
    <source>
        <dbReference type="Proteomes" id="UP000663671"/>
    </source>
</evidence>
<sequence length="199" mass="21342">MVQEIMDQLPTPPATPADGAGSSEVSSPTEKSLVELSQELDSVLERYLNLTINPLSTIPTQVKPTILSSNNNKSSPSFTVESVSLSPPDAIEPKDVTEDENEGTNSKASPRSSDPDELNISKESEKSRANGKRSNPINWFGILVPPALRIAQQSFCTAVDGPIPLLATVITEMRGVERDIEVLRGMLAAATVDNDGNEK</sequence>
<proteinExistence type="predicted"/>
<gene>
    <name evidence="3" type="ORF">I7I51_08427</name>
</gene>
<reference evidence="3" key="1">
    <citation type="submission" date="2021-01" db="EMBL/GenBank/DDBJ databases">
        <title>Chromosome-level genome assembly of a human fungal pathogen reveals clustering of transcriptionally co-regulated genes.</title>
        <authorList>
            <person name="Voorhies M."/>
            <person name="Cohen S."/>
            <person name="Shea T.P."/>
            <person name="Petrus S."/>
            <person name="Munoz J.F."/>
            <person name="Poplawski S."/>
            <person name="Goldman W.E."/>
            <person name="Michael T."/>
            <person name="Cuomo C.A."/>
            <person name="Sil A."/>
            <person name="Beyhan S."/>
        </authorList>
    </citation>
    <scope>NUCLEOTIDE SEQUENCE</scope>
    <source>
        <strain evidence="3">WU24</strain>
    </source>
</reference>
<dbReference type="PANTHER" id="PTHR31996">
    <property type="entry name" value="COILED-COIL DOMAIN-CONTAINING PROTEIN 115"/>
    <property type="match status" value="1"/>
</dbReference>
<evidence type="ECO:0000256" key="1">
    <source>
        <dbReference type="ARBA" id="ARBA00093634"/>
    </source>
</evidence>
<dbReference type="InterPro" id="IPR040357">
    <property type="entry name" value="Vma22/CCDC115"/>
</dbReference>
<dbReference type="GO" id="GO:1990871">
    <property type="term" value="C:Vma12-Vma22 assembly complex"/>
    <property type="evidence" value="ECO:0007669"/>
    <property type="project" value="TreeGrafter"/>
</dbReference>
<feature type="compositionally biased region" description="Basic and acidic residues" evidence="2">
    <location>
        <begin position="119"/>
        <end position="128"/>
    </location>
</feature>